<dbReference type="InterPro" id="IPR029063">
    <property type="entry name" value="SAM-dependent_MTases_sf"/>
</dbReference>
<accession>A0A926DTN7</accession>
<dbReference type="Pfam" id="PF13847">
    <property type="entry name" value="Methyltransf_31"/>
    <property type="match status" value="1"/>
</dbReference>
<organism evidence="2 3">
    <name type="scientific">Bianquea renquensis</name>
    <dbReference type="NCBI Taxonomy" id="2763661"/>
    <lineage>
        <taxon>Bacteria</taxon>
        <taxon>Bacillati</taxon>
        <taxon>Bacillota</taxon>
        <taxon>Clostridia</taxon>
        <taxon>Eubacteriales</taxon>
        <taxon>Bianqueaceae</taxon>
        <taxon>Bianquea</taxon>
    </lineage>
</organism>
<dbReference type="SUPFAM" id="SSF53335">
    <property type="entry name" value="S-adenosyl-L-methionine-dependent methyltransferases"/>
    <property type="match status" value="1"/>
</dbReference>
<dbReference type="GO" id="GO:0032259">
    <property type="term" value="P:methylation"/>
    <property type="evidence" value="ECO:0007669"/>
    <property type="project" value="UniProtKB-KW"/>
</dbReference>
<feature type="domain" description="Methyltransferase" evidence="1">
    <location>
        <begin position="27"/>
        <end position="68"/>
    </location>
</feature>
<evidence type="ECO:0000259" key="1">
    <source>
        <dbReference type="Pfam" id="PF13847"/>
    </source>
</evidence>
<name>A0A926DTN7_9FIRM</name>
<keyword evidence="2" id="KW-0808">Transferase</keyword>
<evidence type="ECO:0000313" key="3">
    <source>
        <dbReference type="Proteomes" id="UP000657006"/>
    </source>
</evidence>
<evidence type="ECO:0000313" key="2">
    <source>
        <dbReference type="EMBL" id="MBC8544471.1"/>
    </source>
</evidence>
<dbReference type="GO" id="GO:0008168">
    <property type="term" value="F:methyltransferase activity"/>
    <property type="evidence" value="ECO:0007669"/>
    <property type="project" value="UniProtKB-KW"/>
</dbReference>
<keyword evidence="2" id="KW-0489">Methyltransferase</keyword>
<dbReference type="EMBL" id="JACRSQ010000023">
    <property type="protein sequence ID" value="MBC8544471.1"/>
    <property type="molecule type" value="Genomic_DNA"/>
</dbReference>
<dbReference type="AlphaFoldDB" id="A0A926DTN7"/>
<proteinExistence type="predicted"/>
<comment type="caution">
    <text evidence="2">The sequence shown here is derived from an EMBL/GenBank/DDBJ whole genome shotgun (WGS) entry which is preliminary data.</text>
</comment>
<keyword evidence="3" id="KW-1185">Reference proteome</keyword>
<dbReference type="Proteomes" id="UP000657006">
    <property type="component" value="Unassembled WGS sequence"/>
</dbReference>
<reference evidence="2" key="1">
    <citation type="submission" date="2020-08" db="EMBL/GenBank/DDBJ databases">
        <title>Genome public.</title>
        <authorList>
            <person name="Liu C."/>
            <person name="Sun Q."/>
        </authorList>
    </citation>
    <scope>NUCLEOTIDE SEQUENCE</scope>
    <source>
        <strain evidence="2">NSJ-32</strain>
    </source>
</reference>
<protein>
    <submittedName>
        <fullName evidence="2">Class I SAM-dependent methyltransferase</fullName>
    </submittedName>
</protein>
<gene>
    <name evidence="2" type="ORF">H8730_13065</name>
</gene>
<dbReference type="InterPro" id="IPR025714">
    <property type="entry name" value="Methyltranfer_dom"/>
</dbReference>
<sequence length="68" mass="7488">MSAARSGFWNEDYLTFLVRQVWKISEPVQVLDVGCGYGDLGLRLMEILPAGSRYTGVDIHSGSLALAR</sequence>
<dbReference type="Gene3D" id="3.40.50.150">
    <property type="entry name" value="Vaccinia Virus protein VP39"/>
    <property type="match status" value="1"/>
</dbReference>